<dbReference type="Proteomes" id="UP001140949">
    <property type="component" value="Unassembled WGS sequence"/>
</dbReference>
<dbReference type="EMBL" id="JANAVB010011799">
    <property type="protein sequence ID" value="KAJ6836889.1"/>
    <property type="molecule type" value="Genomic_DNA"/>
</dbReference>
<evidence type="ECO:0000256" key="1">
    <source>
        <dbReference type="SAM" id="Phobius"/>
    </source>
</evidence>
<protein>
    <submittedName>
        <fullName evidence="2">Formin-like protein 6 isoform X1</fullName>
    </submittedName>
</protein>
<proteinExistence type="predicted"/>
<evidence type="ECO:0000313" key="3">
    <source>
        <dbReference type="Proteomes" id="UP001140949"/>
    </source>
</evidence>
<gene>
    <name evidence="2" type="ORF">M6B38_324740</name>
</gene>
<dbReference type="AlphaFoldDB" id="A0AAX6H7B9"/>
<feature type="transmembrane region" description="Helical" evidence="1">
    <location>
        <begin position="20"/>
        <end position="41"/>
    </location>
</feature>
<comment type="caution">
    <text evidence="2">The sequence shown here is derived from an EMBL/GenBank/DDBJ whole genome shotgun (WGS) entry which is preliminary data.</text>
</comment>
<organism evidence="2 3">
    <name type="scientific">Iris pallida</name>
    <name type="common">Sweet iris</name>
    <dbReference type="NCBI Taxonomy" id="29817"/>
    <lineage>
        <taxon>Eukaryota</taxon>
        <taxon>Viridiplantae</taxon>
        <taxon>Streptophyta</taxon>
        <taxon>Embryophyta</taxon>
        <taxon>Tracheophyta</taxon>
        <taxon>Spermatophyta</taxon>
        <taxon>Magnoliopsida</taxon>
        <taxon>Liliopsida</taxon>
        <taxon>Asparagales</taxon>
        <taxon>Iridaceae</taxon>
        <taxon>Iridoideae</taxon>
        <taxon>Irideae</taxon>
        <taxon>Iris</taxon>
    </lineage>
</organism>
<reference evidence="2" key="1">
    <citation type="journal article" date="2023" name="GigaByte">
        <title>Genome assembly of the bearded iris, Iris pallida Lam.</title>
        <authorList>
            <person name="Bruccoleri R.E."/>
            <person name="Oakeley E.J."/>
            <person name="Faust A.M.E."/>
            <person name="Altorfer M."/>
            <person name="Dessus-Babus S."/>
            <person name="Burckhardt D."/>
            <person name="Oertli M."/>
            <person name="Naumann U."/>
            <person name="Petersen F."/>
            <person name="Wong J."/>
        </authorList>
    </citation>
    <scope>NUCLEOTIDE SEQUENCE</scope>
    <source>
        <strain evidence="2">GSM-AAB239-AS_SAM_17_03QT</strain>
    </source>
</reference>
<evidence type="ECO:0000313" key="2">
    <source>
        <dbReference type="EMBL" id="KAJ6836889.1"/>
    </source>
</evidence>
<name>A0AAX6H7B9_IRIPA</name>
<keyword evidence="1" id="KW-0812">Transmembrane</keyword>
<reference evidence="2" key="2">
    <citation type="submission" date="2023-04" db="EMBL/GenBank/DDBJ databases">
        <authorList>
            <person name="Bruccoleri R.E."/>
            <person name="Oakeley E.J."/>
            <person name="Faust A.-M."/>
            <person name="Dessus-Babus S."/>
            <person name="Altorfer M."/>
            <person name="Burckhardt D."/>
            <person name="Oertli M."/>
            <person name="Naumann U."/>
            <person name="Petersen F."/>
            <person name="Wong J."/>
        </authorList>
    </citation>
    <scope>NUCLEOTIDE SEQUENCE</scope>
    <source>
        <strain evidence="2">GSM-AAB239-AS_SAM_17_03QT</strain>
        <tissue evidence="2">Leaf</tissue>
    </source>
</reference>
<accession>A0AAX6H7B9</accession>
<sequence length="70" mass="8176">MNVTELPVSPAKDLRQVHFLIAFRFIVVYIFMFIHMSYCLLTRSSHGVVGRGNILVDMWTTQIYPHDVYS</sequence>
<keyword evidence="3" id="KW-1185">Reference proteome</keyword>
<keyword evidence="1" id="KW-0472">Membrane</keyword>
<keyword evidence="1" id="KW-1133">Transmembrane helix</keyword>